<dbReference type="Pfam" id="PF13765">
    <property type="entry name" value="PRY"/>
    <property type="match status" value="1"/>
</dbReference>
<feature type="region of interest" description="Disordered" evidence="1">
    <location>
        <begin position="113"/>
        <end position="132"/>
    </location>
</feature>
<keyword evidence="4" id="KW-1185">Reference proteome</keyword>
<dbReference type="HOGENOM" id="CLU_013137_7_5_1"/>
<dbReference type="PRINTS" id="PR01407">
    <property type="entry name" value="BUTYPHLNCDUF"/>
</dbReference>
<dbReference type="Ensembl" id="ENSOANT00000007447.3">
    <property type="protein sequence ID" value="ENSOANP00000007445.3"/>
    <property type="gene ID" value="ENSOANG00000004701.4"/>
</dbReference>
<reference evidence="3" key="2">
    <citation type="submission" date="2025-08" db="UniProtKB">
        <authorList>
            <consortium name="Ensembl"/>
        </authorList>
    </citation>
    <scope>IDENTIFICATION</scope>
    <source>
        <strain evidence="3">Glennie</strain>
    </source>
</reference>
<dbReference type="PROSITE" id="PS50188">
    <property type="entry name" value="B302_SPRY"/>
    <property type="match status" value="1"/>
</dbReference>
<dbReference type="InterPro" id="IPR050143">
    <property type="entry name" value="TRIM/RBCC"/>
</dbReference>
<feature type="region of interest" description="Disordered" evidence="1">
    <location>
        <begin position="1"/>
        <end position="71"/>
    </location>
</feature>
<accession>F7E3N9</accession>
<dbReference type="GO" id="GO:0045087">
    <property type="term" value="P:innate immune response"/>
    <property type="evidence" value="ECO:0000318"/>
    <property type="project" value="GO_Central"/>
</dbReference>
<dbReference type="GO" id="GO:0039532">
    <property type="term" value="P:negative regulation of cytoplasmic pattern recognition receptor signaling pathway"/>
    <property type="evidence" value="ECO:0007669"/>
    <property type="project" value="Ensembl"/>
</dbReference>
<evidence type="ECO:0000313" key="4">
    <source>
        <dbReference type="Proteomes" id="UP000002279"/>
    </source>
</evidence>
<gene>
    <name evidence="3" type="primary">RNF39</name>
</gene>
<dbReference type="GO" id="GO:0140896">
    <property type="term" value="P:cGAS/STING signaling pathway"/>
    <property type="evidence" value="ECO:0007669"/>
    <property type="project" value="Ensembl"/>
</dbReference>
<dbReference type="GeneTree" id="ENSGT00940000162641"/>
<dbReference type="eggNOG" id="KOG2177">
    <property type="taxonomic scope" value="Eukaryota"/>
</dbReference>
<name>F7E3N9_ORNAN</name>
<dbReference type="SMART" id="SM00449">
    <property type="entry name" value="SPRY"/>
    <property type="match status" value="1"/>
</dbReference>
<dbReference type="SMART" id="SM00589">
    <property type="entry name" value="PRY"/>
    <property type="match status" value="1"/>
</dbReference>
<dbReference type="InterPro" id="IPR003879">
    <property type="entry name" value="Butyrophylin_SPRY"/>
</dbReference>
<dbReference type="STRING" id="9258.ENSOANP00000007445"/>
<dbReference type="SUPFAM" id="SSF49899">
    <property type="entry name" value="Concanavalin A-like lectins/glucanases"/>
    <property type="match status" value="1"/>
</dbReference>
<dbReference type="InterPro" id="IPR006574">
    <property type="entry name" value="PRY"/>
</dbReference>
<dbReference type="InterPro" id="IPR013320">
    <property type="entry name" value="ConA-like_dom_sf"/>
</dbReference>
<dbReference type="InParanoid" id="F7E3N9"/>
<organism evidence="3 4">
    <name type="scientific">Ornithorhynchus anatinus</name>
    <name type="common">Duckbill platypus</name>
    <dbReference type="NCBI Taxonomy" id="9258"/>
    <lineage>
        <taxon>Eukaryota</taxon>
        <taxon>Metazoa</taxon>
        <taxon>Chordata</taxon>
        <taxon>Craniata</taxon>
        <taxon>Vertebrata</taxon>
        <taxon>Euteleostomi</taxon>
        <taxon>Mammalia</taxon>
        <taxon>Monotremata</taxon>
        <taxon>Ornithorhynchidae</taxon>
        <taxon>Ornithorhynchus</taxon>
    </lineage>
</organism>
<dbReference type="GO" id="GO:0032481">
    <property type="term" value="P:positive regulation of type I interferon production"/>
    <property type="evidence" value="ECO:0007669"/>
    <property type="project" value="Ensembl"/>
</dbReference>
<dbReference type="FunCoup" id="F7E3N9">
    <property type="interactions" value="2"/>
</dbReference>
<evidence type="ECO:0000259" key="2">
    <source>
        <dbReference type="PROSITE" id="PS50188"/>
    </source>
</evidence>
<dbReference type="InterPro" id="IPR001870">
    <property type="entry name" value="B30.2/SPRY"/>
</dbReference>
<dbReference type="AlphaFoldDB" id="F7E3N9"/>
<dbReference type="Proteomes" id="UP000002279">
    <property type="component" value="Chromosome X5"/>
</dbReference>
<dbReference type="GO" id="GO:0061630">
    <property type="term" value="F:ubiquitin protein ligase activity"/>
    <property type="evidence" value="ECO:0000318"/>
    <property type="project" value="GO_Central"/>
</dbReference>
<evidence type="ECO:0000256" key="1">
    <source>
        <dbReference type="SAM" id="MobiDB-lite"/>
    </source>
</evidence>
<proteinExistence type="predicted"/>
<protein>
    <submittedName>
        <fullName evidence="3">Ring finger protein 39</fullName>
    </submittedName>
</protein>
<dbReference type="GO" id="GO:0070534">
    <property type="term" value="P:protein K63-linked ubiquitination"/>
    <property type="evidence" value="ECO:0007669"/>
    <property type="project" value="Ensembl"/>
</dbReference>
<dbReference type="Bgee" id="ENSOANG00000004701">
    <property type="expression patterns" value="Expressed in cerebellum and 7 other cell types or tissues"/>
</dbReference>
<dbReference type="InterPro" id="IPR003877">
    <property type="entry name" value="SPRY_dom"/>
</dbReference>
<dbReference type="GO" id="GO:0005737">
    <property type="term" value="C:cytoplasm"/>
    <property type="evidence" value="ECO:0000318"/>
    <property type="project" value="GO_Central"/>
</dbReference>
<evidence type="ECO:0000313" key="3">
    <source>
        <dbReference type="Ensembl" id="ENSOANP00000007445.3"/>
    </source>
</evidence>
<dbReference type="Gene3D" id="2.60.120.920">
    <property type="match status" value="1"/>
</dbReference>
<feature type="domain" description="B30.2/SPRY" evidence="2">
    <location>
        <begin position="168"/>
        <end position="368"/>
    </location>
</feature>
<dbReference type="GO" id="GO:0141111">
    <property type="term" value="P:positive regulation of cGAS/STING signaling pathway"/>
    <property type="evidence" value="ECO:0007669"/>
    <property type="project" value="Ensembl"/>
</dbReference>
<sequence>MDPPHPPSVKRGGRGRAKDERPAAEGGTPGSCPRFPGSRSPAPGPGASLSSPPPPPLPCQPPPPPAQSRFRPLKLSTGLISLVAITVTRLIGPGAEPAPSSLAPHPCPGVARKCQGARSPWPRAPRPEWPGRRTLLPQRRQRQPRACDVRKTWRRFEITKPKPVESDDETTEDYPVAKNMLHRLSVDLTLDPATAHRCLLLSPDRRSVRLGDPGVPAPADGPRRFDQLLGVLAAQGFEGGRHCWEVETVAEPGEGEDEGGRYALGAAGESVRRKGRVGLCPASGVWAVERSGGRLWALTAPEATPLQGRPRRIRVDVDWERGRVAFYDGLSLDLLYAFQGPGPFGERVFPFFCTLDPHTPLRLVPTEG</sequence>
<feature type="compositionally biased region" description="Low complexity" evidence="1">
    <location>
        <begin position="33"/>
        <end position="50"/>
    </location>
</feature>
<reference evidence="3 4" key="1">
    <citation type="journal article" date="2008" name="Nature">
        <title>Genome analysis of the platypus reveals unique signatures of evolution.</title>
        <authorList>
            <person name="Warren W.C."/>
            <person name="Hillier L.W."/>
            <person name="Marshall Graves J.A."/>
            <person name="Birney E."/>
            <person name="Ponting C.P."/>
            <person name="Grutzner F."/>
            <person name="Belov K."/>
            <person name="Miller W."/>
            <person name="Clarke L."/>
            <person name="Chinwalla A.T."/>
            <person name="Yang S.P."/>
            <person name="Heger A."/>
            <person name="Locke D.P."/>
            <person name="Miethke P."/>
            <person name="Waters P.D."/>
            <person name="Veyrunes F."/>
            <person name="Fulton L."/>
            <person name="Fulton B."/>
            <person name="Graves T."/>
            <person name="Wallis J."/>
            <person name="Puente X.S."/>
            <person name="Lopez-Otin C."/>
            <person name="Ordonez G.R."/>
            <person name="Eichler E.E."/>
            <person name="Chen L."/>
            <person name="Cheng Z."/>
            <person name="Deakin J.E."/>
            <person name="Alsop A."/>
            <person name="Thompson K."/>
            <person name="Kirby P."/>
            <person name="Papenfuss A.T."/>
            <person name="Wakefield M.J."/>
            <person name="Olender T."/>
            <person name="Lancet D."/>
            <person name="Huttley G.A."/>
            <person name="Smit A.F."/>
            <person name="Pask A."/>
            <person name="Temple-Smith P."/>
            <person name="Batzer M.A."/>
            <person name="Walker J.A."/>
            <person name="Konkel M.K."/>
            <person name="Harris R.S."/>
            <person name="Whittington C.M."/>
            <person name="Wong E.S."/>
            <person name="Gemmell N.J."/>
            <person name="Buschiazzo E."/>
            <person name="Vargas Jentzsch I.M."/>
            <person name="Merkel A."/>
            <person name="Schmitz J."/>
            <person name="Zemann A."/>
            <person name="Churakov G."/>
            <person name="Kriegs J.O."/>
            <person name="Brosius J."/>
            <person name="Murchison E.P."/>
            <person name="Sachidanandam R."/>
            <person name="Smith C."/>
            <person name="Hannon G.J."/>
            <person name="Tsend-Ayush E."/>
            <person name="McMillan D."/>
            <person name="Attenborough R."/>
            <person name="Rens W."/>
            <person name="Ferguson-Smith M."/>
            <person name="Lefevre C.M."/>
            <person name="Sharp J.A."/>
            <person name="Nicholas K.R."/>
            <person name="Ray D.A."/>
            <person name="Kube M."/>
            <person name="Reinhardt R."/>
            <person name="Pringle T.H."/>
            <person name="Taylor J."/>
            <person name="Jones R.C."/>
            <person name="Nixon B."/>
            <person name="Dacheux J.L."/>
            <person name="Niwa H."/>
            <person name="Sekita Y."/>
            <person name="Huang X."/>
            <person name="Stark A."/>
            <person name="Kheradpour P."/>
            <person name="Kellis M."/>
            <person name="Flicek P."/>
            <person name="Chen Y."/>
            <person name="Webber C."/>
            <person name="Hardison R."/>
            <person name="Nelson J."/>
            <person name="Hallsworth-Pepin K."/>
            <person name="Delehaunty K."/>
            <person name="Markovic C."/>
            <person name="Minx P."/>
            <person name="Feng Y."/>
            <person name="Kremitzki C."/>
            <person name="Mitreva M."/>
            <person name="Glasscock J."/>
            <person name="Wylie T."/>
            <person name="Wohldmann P."/>
            <person name="Thiru P."/>
            <person name="Nhan M.N."/>
            <person name="Pohl C.S."/>
            <person name="Smith S.M."/>
            <person name="Hou S."/>
            <person name="Nefedov M."/>
            <person name="de Jong P.J."/>
            <person name="Renfree M.B."/>
            <person name="Mardis E.R."/>
            <person name="Wilson R.K."/>
        </authorList>
    </citation>
    <scope>NUCLEOTIDE SEQUENCE [LARGE SCALE GENOMIC DNA]</scope>
    <source>
        <strain evidence="3 4">Glennie</strain>
    </source>
</reference>
<feature type="compositionally biased region" description="Pro residues" evidence="1">
    <location>
        <begin position="51"/>
        <end position="66"/>
    </location>
</feature>
<dbReference type="PANTHER" id="PTHR24103">
    <property type="entry name" value="E3 UBIQUITIN-PROTEIN LIGASE TRIM"/>
    <property type="match status" value="1"/>
</dbReference>
<dbReference type="Pfam" id="PF00622">
    <property type="entry name" value="SPRY"/>
    <property type="match status" value="1"/>
</dbReference>
<reference evidence="3" key="3">
    <citation type="submission" date="2025-09" db="UniProtKB">
        <authorList>
            <consortium name="Ensembl"/>
        </authorList>
    </citation>
    <scope>IDENTIFICATION</scope>
    <source>
        <strain evidence="3">Glennie</strain>
    </source>
</reference>
<dbReference type="InterPro" id="IPR043136">
    <property type="entry name" value="B30.2/SPRY_sf"/>
</dbReference>